<comment type="caution">
    <text evidence="1">The sequence shown here is derived from an EMBL/GenBank/DDBJ whole genome shotgun (WGS) entry which is preliminary data.</text>
</comment>
<dbReference type="PATRIC" id="fig|400772.4.peg.699"/>
<sequence length="33" mass="3352">MTETTTLPVAQHACNCTANGDTCNCGDSCTCGK</sequence>
<gene>
    <name evidence="1" type="ORF">RR49_00666</name>
</gene>
<dbReference type="STRING" id="400772.RR49_00666"/>
<accession>A0A0F0LWY0</accession>
<dbReference type="EMBL" id="JYIY01000061">
    <property type="protein sequence ID" value="KJL38579.1"/>
    <property type="molecule type" value="Genomic_DNA"/>
</dbReference>
<reference evidence="1 2" key="1">
    <citation type="submission" date="2015-02" db="EMBL/GenBank/DDBJ databases">
        <title>Draft genome sequences of ten Microbacterium spp. with emphasis on heavy metal contaminated environments.</title>
        <authorList>
            <person name="Corretto E."/>
        </authorList>
    </citation>
    <scope>NUCLEOTIDE SEQUENCE [LARGE SCALE GENOMIC DNA]</scope>
    <source>
        <strain evidence="1 2">DSM 18659</strain>
    </source>
</reference>
<organism evidence="1 2">
    <name type="scientific">Microbacterium ginsengisoli</name>
    <dbReference type="NCBI Taxonomy" id="400772"/>
    <lineage>
        <taxon>Bacteria</taxon>
        <taxon>Bacillati</taxon>
        <taxon>Actinomycetota</taxon>
        <taxon>Actinomycetes</taxon>
        <taxon>Micrococcales</taxon>
        <taxon>Microbacteriaceae</taxon>
        <taxon>Microbacterium</taxon>
    </lineage>
</organism>
<name>A0A0F0LWY0_9MICO</name>
<evidence type="ECO:0000313" key="1">
    <source>
        <dbReference type="EMBL" id="KJL38579.1"/>
    </source>
</evidence>
<evidence type="ECO:0000313" key="2">
    <source>
        <dbReference type="Proteomes" id="UP000033451"/>
    </source>
</evidence>
<dbReference type="AlphaFoldDB" id="A0A0F0LWY0"/>
<dbReference type="Proteomes" id="UP000033451">
    <property type="component" value="Unassembled WGS sequence"/>
</dbReference>
<keyword evidence="2" id="KW-1185">Reference proteome</keyword>
<protein>
    <submittedName>
        <fullName evidence="1">Uncharacterized protein</fullName>
    </submittedName>
</protein>
<proteinExistence type="predicted"/>